<dbReference type="InterPro" id="IPR036390">
    <property type="entry name" value="WH_DNA-bd_sf"/>
</dbReference>
<dbReference type="Pfam" id="PF08100">
    <property type="entry name" value="Dimerisation"/>
    <property type="match status" value="1"/>
</dbReference>
<dbReference type="PROSITE" id="PS51683">
    <property type="entry name" value="SAM_OMT_II"/>
    <property type="match status" value="1"/>
</dbReference>
<dbReference type="Pfam" id="PF00891">
    <property type="entry name" value="Methyltransf_2"/>
    <property type="match status" value="1"/>
</dbReference>
<name>A0A9N9LID9_9HELO</name>
<feature type="domain" description="O-methyltransferase dimerisation" evidence="5">
    <location>
        <begin position="93"/>
        <end position="154"/>
    </location>
</feature>
<accession>A0A9N9LID9</accession>
<evidence type="ECO:0008006" key="8">
    <source>
        <dbReference type="Google" id="ProtNLM"/>
    </source>
</evidence>
<feature type="domain" description="O-methyltransferase C-terminal" evidence="4">
    <location>
        <begin position="198"/>
        <end position="351"/>
    </location>
</feature>
<evidence type="ECO:0000256" key="3">
    <source>
        <dbReference type="ARBA" id="ARBA00022691"/>
    </source>
</evidence>
<evidence type="ECO:0000256" key="2">
    <source>
        <dbReference type="ARBA" id="ARBA00022679"/>
    </source>
</evidence>
<dbReference type="GO" id="GO:0008171">
    <property type="term" value="F:O-methyltransferase activity"/>
    <property type="evidence" value="ECO:0007669"/>
    <property type="project" value="InterPro"/>
</dbReference>
<evidence type="ECO:0000313" key="6">
    <source>
        <dbReference type="EMBL" id="CAG8973117.1"/>
    </source>
</evidence>
<keyword evidence="7" id="KW-1185">Reference proteome</keyword>
<dbReference type="PANTHER" id="PTHR43712">
    <property type="entry name" value="PUTATIVE (AFU_ORTHOLOGUE AFUA_4G14580)-RELATED"/>
    <property type="match status" value="1"/>
</dbReference>
<dbReference type="EMBL" id="CAJVRM010000063">
    <property type="protein sequence ID" value="CAG8973117.1"/>
    <property type="molecule type" value="Genomic_DNA"/>
</dbReference>
<evidence type="ECO:0000259" key="5">
    <source>
        <dbReference type="Pfam" id="PF08100"/>
    </source>
</evidence>
<dbReference type="InterPro" id="IPR036388">
    <property type="entry name" value="WH-like_DNA-bd_sf"/>
</dbReference>
<protein>
    <recommendedName>
        <fullName evidence="8">O-methyltransferase domain-containing protein</fullName>
    </recommendedName>
</protein>
<dbReference type="SUPFAM" id="SSF46785">
    <property type="entry name" value="Winged helix' DNA-binding domain"/>
    <property type="match status" value="1"/>
</dbReference>
<dbReference type="AlphaFoldDB" id="A0A9N9LID9"/>
<dbReference type="InterPro" id="IPR016461">
    <property type="entry name" value="COMT-like"/>
</dbReference>
<dbReference type="Gene3D" id="1.10.10.10">
    <property type="entry name" value="Winged helix-like DNA-binding domain superfamily/Winged helix DNA-binding domain"/>
    <property type="match status" value="1"/>
</dbReference>
<gene>
    <name evidence="6" type="ORF">HYALB_00007594</name>
</gene>
<evidence type="ECO:0000313" key="7">
    <source>
        <dbReference type="Proteomes" id="UP000701801"/>
    </source>
</evidence>
<reference evidence="6" key="1">
    <citation type="submission" date="2021-07" db="EMBL/GenBank/DDBJ databases">
        <authorList>
            <person name="Durling M."/>
        </authorList>
    </citation>
    <scope>NUCLEOTIDE SEQUENCE</scope>
</reference>
<comment type="caution">
    <text evidence="6">The sequence shown here is derived from an EMBL/GenBank/DDBJ whole genome shotgun (WGS) entry which is preliminary data.</text>
</comment>
<sequence>MTSPTPTTTPRIIELAAQISTSVTQLQEHLSAQNLPTPSFAEEGPNAFPPEVSHLKNTLLDATASLHELLLEPLSLLFKFAAISNLVSIGAINRYKIPDMISTGGQLSFSEISQKKGLEKGSIRRLLRHVMSMRILTEPEPQMVAHTRISKFMTVPDIGSWVEFESRETWPATPRIVDAIQKWPNSQEASETAFILANNGLSIPQILTTDPSRAQRFASGIQAINHVPGYSLIDIPTIYDWASLGDVTIIHIAGSRGQAAIELARKFKTLKFLVQDSANMIQGAESGVPEELKGRIEFMAHDIFAPQTIKVPIYFFRMAFRGLSDKHAVQLLRAQIPVLDRGTKILVQDLCMLERDSIPLWRDRISRSADLALQ</sequence>
<dbReference type="SUPFAM" id="SSF53335">
    <property type="entry name" value="S-adenosyl-L-methionine-dependent methyltransferases"/>
    <property type="match status" value="1"/>
</dbReference>
<dbReference type="Gene3D" id="3.40.50.150">
    <property type="entry name" value="Vaccinia Virus protein VP39"/>
    <property type="match status" value="1"/>
</dbReference>
<dbReference type="OrthoDB" id="1606438at2759"/>
<dbReference type="InterPro" id="IPR012967">
    <property type="entry name" value="COMT_dimerisation"/>
</dbReference>
<evidence type="ECO:0000259" key="4">
    <source>
        <dbReference type="Pfam" id="PF00891"/>
    </source>
</evidence>
<dbReference type="InterPro" id="IPR029063">
    <property type="entry name" value="SAM-dependent_MTases_sf"/>
</dbReference>
<dbReference type="InterPro" id="IPR001077">
    <property type="entry name" value="COMT_C"/>
</dbReference>
<keyword evidence="2" id="KW-0808">Transferase</keyword>
<keyword evidence="3" id="KW-0949">S-adenosyl-L-methionine</keyword>
<organism evidence="6 7">
    <name type="scientific">Hymenoscyphus albidus</name>
    <dbReference type="NCBI Taxonomy" id="595503"/>
    <lineage>
        <taxon>Eukaryota</taxon>
        <taxon>Fungi</taxon>
        <taxon>Dikarya</taxon>
        <taxon>Ascomycota</taxon>
        <taxon>Pezizomycotina</taxon>
        <taxon>Leotiomycetes</taxon>
        <taxon>Helotiales</taxon>
        <taxon>Helotiaceae</taxon>
        <taxon>Hymenoscyphus</taxon>
    </lineage>
</organism>
<evidence type="ECO:0000256" key="1">
    <source>
        <dbReference type="ARBA" id="ARBA00022603"/>
    </source>
</evidence>
<dbReference type="GO" id="GO:0032259">
    <property type="term" value="P:methylation"/>
    <property type="evidence" value="ECO:0007669"/>
    <property type="project" value="UniProtKB-KW"/>
</dbReference>
<keyword evidence="1" id="KW-0489">Methyltransferase</keyword>
<proteinExistence type="predicted"/>
<dbReference type="Proteomes" id="UP000701801">
    <property type="component" value="Unassembled WGS sequence"/>
</dbReference>
<dbReference type="PANTHER" id="PTHR43712:SF12">
    <property type="entry name" value="STERIGMATOCYSTIN 8-O-METHYLTRANSFERASE"/>
    <property type="match status" value="1"/>
</dbReference>